<dbReference type="EMBL" id="JAWLRA010000008">
    <property type="protein sequence ID" value="MDW3126255.1"/>
    <property type="molecule type" value="Genomic_DNA"/>
</dbReference>
<evidence type="ECO:0008006" key="3">
    <source>
        <dbReference type="Google" id="ProtNLM"/>
    </source>
</evidence>
<organism evidence="1 2">
    <name type="scientific">Bifidobacterium longum</name>
    <dbReference type="NCBI Taxonomy" id="216816"/>
    <lineage>
        <taxon>Bacteria</taxon>
        <taxon>Bacillati</taxon>
        <taxon>Actinomycetota</taxon>
        <taxon>Actinomycetes</taxon>
        <taxon>Bifidobacteriales</taxon>
        <taxon>Bifidobacteriaceae</taxon>
        <taxon>Bifidobacterium</taxon>
    </lineage>
</organism>
<accession>A0AB35S6F6</accession>
<dbReference type="Proteomes" id="UP001277803">
    <property type="component" value="Unassembled WGS sequence"/>
</dbReference>
<sequence>MTSNNTLSWMEKDPFIKLFNRGGYVLDFNDFRFDAFTQESIGVPLLTRYGLSKGKSLEQFVNEAPRNAALKLFSDLMDYYEYAFIQKDDGDTDYQRLYKRCKEILSSTAQDGVKEAGMFFNVIIRYDESQAISPDRMFEGTSPQIAARFKNYDGSPNFDLLRTLPTIATREFYQDDSIVARLGYLGPSPTHQLSEVIETFPATKLNDILPQTGWLGSRTRWMVLAGDPYRLVGNVQENYQAIQNPAVIQFPQLPVNEKQIAVMMPFNDSYLTPSEDPVYKAIKTAGEQAGFSCVRADEIRTPTDIKDDIFKLIEGSKIIVADLSGGNRNVYYEMGLAHARGRIVIPISGDDEKLPFDIGHIRTVFFHRDLHGIEGLTRDLTQVLNAVS</sequence>
<name>A0AB35S6F6_BIFLN</name>
<proteinExistence type="predicted"/>
<comment type="caution">
    <text evidence="1">The sequence shown here is derived from an EMBL/GenBank/DDBJ whole genome shotgun (WGS) entry which is preliminary data.</text>
</comment>
<gene>
    <name evidence="1" type="ORF">RS890_03840</name>
</gene>
<evidence type="ECO:0000313" key="2">
    <source>
        <dbReference type="Proteomes" id="UP001277803"/>
    </source>
</evidence>
<dbReference type="AlphaFoldDB" id="A0AB35S6F6"/>
<dbReference type="RefSeq" id="WP_251848169.1">
    <property type="nucleotide sequence ID" value="NZ_CACRSV010000034.1"/>
</dbReference>
<evidence type="ECO:0000313" key="1">
    <source>
        <dbReference type="EMBL" id="MDW3126255.1"/>
    </source>
</evidence>
<reference evidence="1" key="1">
    <citation type="submission" date="2023-10" db="EMBL/GenBank/DDBJ databases">
        <title>Rapid discrimination of Bifidobacterium longum Subspecies based on MALDI-TOF MS and Machine Learning.</title>
        <authorList>
            <person name="Chen J."/>
        </authorList>
    </citation>
    <scope>NUCLEOTIDE SEQUENCE</scope>
    <source>
        <strain evidence="1">YGMCC0039</strain>
    </source>
</reference>
<protein>
    <recommendedName>
        <fullName evidence="3">AbiJ-NTD3 domain-containing protein</fullName>
    </recommendedName>
</protein>